<proteinExistence type="predicted"/>
<sequence length="446" mass="48694">MEPRSATSAFPRNASNQTDRPPRVGRRSGNSVLWWPVDEGCLGSRSIGKVNIDCRLRFSESRWGVLGDSRPAGILYVDLTFDQPRHCKLSSATVLISLEEDDETADETGGATEHNNVSLGRLRMCDFGPRLLTGEPTTLDSKTEWSFTPEANVGIGTVGGIGVRREKAISHVSFWVLKGNMLTAVDKRRKTSGIVYRTLKWELTENELAWQPMDKSVVHTGFAFEHGLKRFHIKVEIRGKVRGVAGKLRGVFPPKLKRHQGISFTVVEPGSESDARKESLDSMAQTLEARMRDRNLVANPTKSPRAGATTEDKTELPDDPAEAQRPSPPGDIPEGGEDGMSSDLAALASATVRFPASTDTNTSPLSTCSTAHSSTTAVDELGPEPSRTPVAPTDILDDTVEKTRVWNGHTGDPDVVPLAKILLLLRMWAYATFLNAFLPSKQRGLA</sequence>
<protein>
    <submittedName>
        <fullName evidence="2">Uncharacterized protein</fullName>
    </submittedName>
</protein>
<organism evidence="2 3">
    <name type="scientific">Purpureocillium lavendulum</name>
    <dbReference type="NCBI Taxonomy" id="1247861"/>
    <lineage>
        <taxon>Eukaryota</taxon>
        <taxon>Fungi</taxon>
        <taxon>Dikarya</taxon>
        <taxon>Ascomycota</taxon>
        <taxon>Pezizomycotina</taxon>
        <taxon>Sordariomycetes</taxon>
        <taxon>Hypocreomycetidae</taxon>
        <taxon>Hypocreales</taxon>
        <taxon>Ophiocordycipitaceae</taxon>
        <taxon>Purpureocillium</taxon>
    </lineage>
</organism>
<feature type="region of interest" description="Disordered" evidence="1">
    <location>
        <begin position="289"/>
        <end position="341"/>
    </location>
</feature>
<gene>
    <name evidence="2" type="ORF">O9K51_05629</name>
</gene>
<feature type="region of interest" description="Disordered" evidence="1">
    <location>
        <begin position="356"/>
        <end position="393"/>
    </location>
</feature>
<dbReference type="EMBL" id="JAQHRD010000004">
    <property type="protein sequence ID" value="KAJ6442077.1"/>
    <property type="molecule type" value="Genomic_DNA"/>
</dbReference>
<feature type="compositionally biased region" description="Polar residues" evidence="1">
    <location>
        <begin position="1"/>
        <end position="19"/>
    </location>
</feature>
<evidence type="ECO:0000313" key="2">
    <source>
        <dbReference type="EMBL" id="KAJ6442077.1"/>
    </source>
</evidence>
<comment type="caution">
    <text evidence="2">The sequence shown here is derived from an EMBL/GenBank/DDBJ whole genome shotgun (WGS) entry which is preliminary data.</text>
</comment>
<feature type="region of interest" description="Disordered" evidence="1">
    <location>
        <begin position="1"/>
        <end position="29"/>
    </location>
</feature>
<accession>A0AB34FRY2</accession>
<keyword evidence="3" id="KW-1185">Reference proteome</keyword>
<dbReference type="Proteomes" id="UP001163105">
    <property type="component" value="Unassembled WGS sequence"/>
</dbReference>
<dbReference type="AlphaFoldDB" id="A0AB34FRY2"/>
<reference evidence="2" key="1">
    <citation type="submission" date="2023-01" db="EMBL/GenBank/DDBJ databases">
        <title>The growth and conidiation of Purpureocillium lavendulum are regulated by nitrogen source and histone H3K14 acetylation.</title>
        <authorList>
            <person name="Tang P."/>
            <person name="Han J."/>
            <person name="Zhang C."/>
            <person name="Tang P."/>
            <person name="Qi F."/>
            <person name="Zhang K."/>
            <person name="Liang L."/>
        </authorList>
    </citation>
    <scope>NUCLEOTIDE SEQUENCE</scope>
    <source>
        <strain evidence="2">YMF1.00683</strain>
    </source>
</reference>
<evidence type="ECO:0000256" key="1">
    <source>
        <dbReference type="SAM" id="MobiDB-lite"/>
    </source>
</evidence>
<feature type="compositionally biased region" description="Low complexity" evidence="1">
    <location>
        <begin position="366"/>
        <end position="377"/>
    </location>
</feature>
<name>A0AB34FRY2_9HYPO</name>
<evidence type="ECO:0000313" key="3">
    <source>
        <dbReference type="Proteomes" id="UP001163105"/>
    </source>
</evidence>